<evidence type="ECO:0000313" key="4">
    <source>
        <dbReference type="EnsemblProtists" id="HpaP806486"/>
    </source>
</evidence>
<dbReference type="OMA" id="RNDIIAE"/>
<sequence length="212" mass="23385">MNVADANGLLPTGAIRSADGEVVVPASRRADGSLRKPIRIRKGYVPLEEVPKYKTVGQRRREQEAKAAVDATVDELSMDTLSLMEKREDAVAVKVVLRPRSSAKRLYEERGPSQEQLAKDKEGVTSMVETSGASTGDDQLQLKRQLTRINQQLEEIAKLEVVERGALSRQEKQKVEKKIQLQQQSKEIIAELNGVTVTTSTTGPRPKISIGL</sequence>
<dbReference type="VEuPathDB" id="FungiDB:HpaG806486"/>
<dbReference type="GO" id="GO:0003723">
    <property type="term" value="F:RNA binding"/>
    <property type="evidence" value="ECO:0007669"/>
    <property type="project" value="TreeGrafter"/>
</dbReference>
<evidence type="ECO:0000313" key="5">
    <source>
        <dbReference type="Proteomes" id="UP000011713"/>
    </source>
</evidence>
<accession>M4BJA8</accession>
<dbReference type="Pfam" id="PF09282">
    <property type="entry name" value="Mago-bind"/>
    <property type="match status" value="1"/>
</dbReference>
<keyword evidence="1" id="KW-0175">Coiled coil</keyword>
<dbReference type="Proteomes" id="UP000011713">
    <property type="component" value="Unassembled WGS sequence"/>
</dbReference>
<feature type="compositionally biased region" description="Basic and acidic residues" evidence="2">
    <location>
        <begin position="105"/>
        <end position="123"/>
    </location>
</feature>
<dbReference type="eggNOG" id="ENOG502S45V">
    <property type="taxonomic scope" value="Eukaryota"/>
</dbReference>
<dbReference type="InterPro" id="IPR036348">
    <property type="entry name" value="WIBG_N_sf"/>
</dbReference>
<feature type="coiled-coil region" evidence="1">
    <location>
        <begin position="142"/>
        <end position="187"/>
    </location>
</feature>
<reference evidence="5" key="1">
    <citation type="journal article" date="2010" name="Science">
        <title>Signatures of adaptation to obligate biotrophy in the Hyaloperonospora arabidopsidis genome.</title>
        <authorList>
            <person name="Baxter L."/>
            <person name="Tripathy S."/>
            <person name="Ishaque N."/>
            <person name="Boot N."/>
            <person name="Cabral A."/>
            <person name="Kemen E."/>
            <person name="Thines M."/>
            <person name="Ah-Fong A."/>
            <person name="Anderson R."/>
            <person name="Badejoko W."/>
            <person name="Bittner-Eddy P."/>
            <person name="Boore J.L."/>
            <person name="Chibucos M.C."/>
            <person name="Coates M."/>
            <person name="Dehal P."/>
            <person name="Delehaunty K."/>
            <person name="Dong S."/>
            <person name="Downton P."/>
            <person name="Dumas B."/>
            <person name="Fabro G."/>
            <person name="Fronick C."/>
            <person name="Fuerstenberg S.I."/>
            <person name="Fulton L."/>
            <person name="Gaulin E."/>
            <person name="Govers F."/>
            <person name="Hughes L."/>
            <person name="Humphray S."/>
            <person name="Jiang R.H."/>
            <person name="Judelson H."/>
            <person name="Kamoun S."/>
            <person name="Kyung K."/>
            <person name="Meijer H."/>
            <person name="Minx P."/>
            <person name="Morris P."/>
            <person name="Nelson J."/>
            <person name="Phuntumart V."/>
            <person name="Qutob D."/>
            <person name="Rehmany A."/>
            <person name="Rougon-Cardoso A."/>
            <person name="Ryden P."/>
            <person name="Torto-Alalibo T."/>
            <person name="Studholme D."/>
            <person name="Wang Y."/>
            <person name="Win J."/>
            <person name="Wood J."/>
            <person name="Clifton S.W."/>
            <person name="Rogers J."/>
            <person name="Van den Ackerveken G."/>
            <person name="Jones J.D."/>
            <person name="McDowell J.M."/>
            <person name="Beynon J."/>
            <person name="Tyler B.M."/>
        </authorList>
    </citation>
    <scope>NUCLEOTIDE SEQUENCE [LARGE SCALE GENOMIC DNA]</scope>
    <source>
        <strain evidence="5">Emoy2</strain>
    </source>
</reference>
<dbReference type="InParanoid" id="M4BJA8"/>
<dbReference type="GO" id="GO:0035145">
    <property type="term" value="C:exon-exon junction complex"/>
    <property type="evidence" value="ECO:0007669"/>
    <property type="project" value="TreeGrafter"/>
</dbReference>
<dbReference type="AlphaFoldDB" id="M4BJA8"/>
<keyword evidence="5" id="KW-1185">Reference proteome</keyword>
<dbReference type="EMBL" id="JH598320">
    <property type="status" value="NOT_ANNOTATED_CDS"/>
    <property type="molecule type" value="Genomic_DNA"/>
</dbReference>
<evidence type="ECO:0000256" key="2">
    <source>
        <dbReference type="SAM" id="MobiDB-lite"/>
    </source>
</evidence>
<dbReference type="InterPro" id="IPR015362">
    <property type="entry name" value="WIBG_mago-bd"/>
</dbReference>
<evidence type="ECO:0000256" key="1">
    <source>
        <dbReference type="SAM" id="Coils"/>
    </source>
</evidence>
<feature type="region of interest" description="Disordered" evidence="2">
    <location>
        <begin position="105"/>
        <end position="137"/>
    </location>
</feature>
<dbReference type="PANTHER" id="PTHR22959">
    <property type="entry name" value="PYM PROTEIN"/>
    <property type="match status" value="1"/>
</dbReference>
<dbReference type="EnsemblProtists" id="HpaT806486">
    <property type="protein sequence ID" value="HpaP806486"/>
    <property type="gene ID" value="HpaG806486"/>
</dbReference>
<dbReference type="SUPFAM" id="SSF101931">
    <property type="entry name" value="Pym (Within the bgcn gene intron protein, WIBG), N-terminal domain"/>
    <property type="match status" value="1"/>
</dbReference>
<dbReference type="SMART" id="SM01273">
    <property type="entry name" value="Mago-bind"/>
    <property type="match status" value="1"/>
</dbReference>
<feature type="domain" description="WIBG Mago-binding" evidence="3">
    <location>
        <begin position="20"/>
        <end position="46"/>
    </location>
</feature>
<name>M4BJA8_HYAAE</name>
<proteinExistence type="predicted"/>
<organism evidence="4 5">
    <name type="scientific">Hyaloperonospora arabidopsidis (strain Emoy2)</name>
    <name type="common">Downy mildew agent</name>
    <name type="synonym">Peronospora arabidopsidis</name>
    <dbReference type="NCBI Taxonomy" id="559515"/>
    <lineage>
        <taxon>Eukaryota</taxon>
        <taxon>Sar</taxon>
        <taxon>Stramenopiles</taxon>
        <taxon>Oomycota</taxon>
        <taxon>Peronosporomycetes</taxon>
        <taxon>Peronosporales</taxon>
        <taxon>Peronosporaceae</taxon>
        <taxon>Hyaloperonospora</taxon>
    </lineage>
</organism>
<dbReference type="PANTHER" id="PTHR22959:SF0">
    <property type="entry name" value="PARTNER OF Y14 AND MAGO"/>
    <property type="match status" value="1"/>
</dbReference>
<feature type="compositionally biased region" description="Polar residues" evidence="2">
    <location>
        <begin position="127"/>
        <end position="137"/>
    </location>
</feature>
<reference evidence="4" key="2">
    <citation type="submission" date="2015-06" db="UniProtKB">
        <authorList>
            <consortium name="EnsemblProtists"/>
        </authorList>
    </citation>
    <scope>IDENTIFICATION</scope>
    <source>
        <strain evidence="4">Emoy2</strain>
    </source>
</reference>
<protein>
    <recommendedName>
        <fullName evidence="3">WIBG Mago-binding domain-containing protein</fullName>
    </recommendedName>
</protein>
<dbReference type="GO" id="GO:1903259">
    <property type="term" value="P:exon-exon junction complex disassembly"/>
    <property type="evidence" value="ECO:0007669"/>
    <property type="project" value="InterPro"/>
</dbReference>
<dbReference type="STRING" id="559515.M4BJA8"/>
<dbReference type="GO" id="GO:0005737">
    <property type="term" value="C:cytoplasm"/>
    <property type="evidence" value="ECO:0007669"/>
    <property type="project" value="TreeGrafter"/>
</dbReference>
<dbReference type="HOGENOM" id="CLU_105239_0_0_1"/>
<evidence type="ECO:0000259" key="3">
    <source>
        <dbReference type="SMART" id="SM01273"/>
    </source>
</evidence>
<dbReference type="InterPro" id="IPR039333">
    <property type="entry name" value="PYM1"/>
</dbReference>